<keyword evidence="1" id="KW-1133">Transmembrane helix</keyword>
<evidence type="ECO:0000313" key="3">
    <source>
        <dbReference type="Proteomes" id="UP000597762"/>
    </source>
</evidence>
<dbReference type="AlphaFoldDB" id="A0A812CIC8"/>
<feature type="transmembrane region" description="Helical" evidence="1">
    <location>
        <begin position="254"/>
        <end position="273"/>
    </location>
</feature>
<reference evidence="2" key="1">
    <citation type="submission" date="2021-01" db="EMBL/GenBank/DDBJ databases">
        <authorList>
            <person name="Li R."/>
            <person name="Bekaert M."/>
        </authorList>
    </citation>
    <scope>NUCLEOTIDE SEQUENCE</scope>
    <source>
        <strain evidence="2">Farmed</strain>
    </source>
</reference>
<keyword evidence="1" id="KW-0812">Transmembrane</keyword>
<keyword evidence="1" id="KW-0472">Membrane</keyword>
<keyword evidence="3" id="KW-1185">Reference proteome</keyword>
<accession>A0A812CIC8</accession>
<feature type="transmembrane region" description="Helical" evidence="1">
    <location>
        <begin position="88"/>
        <end position="109"/>
    </location>
</feature>
<feature type="transmembrane region" description="Helical" evidence="1">
    <location>
        <begin position="6"/>
        <end position="24"/>
    </location>
</feature>
<feature type="transmembrane region" description="Helical" evidence="1">
    <location>
        <begin position="193"/>
        <end position="215"/>
    </location>
</feature>
<name>A0A812CIC8_ACAPH</name>
<dbReference type="EMBL" id="CAHIKZ030001674">
    <property type="protein sequence ID" value="CAE1272170.1"/>
    <property type="molecule type" value="Genomic_DNA"/>
</dbReference>
<feature type="transmembrane region" description="Helical" evidence="1">
    <location>
        <begin position="222"/>
        <end position="242"/>
    </location>
</feature>
<gene>
    <name evidence="2" type="ORF">SPHA_37559</name>
</gene>
<proteinExistence type="predicted"/>
<comment type="caution">
    <text evidence="2">The sequence shown here is derived from an EMBL/GenBank/DDBJ whole genome shotgun (WGS) entry which is preliminary data.</text>
</comment>
<evidence type="ECO:0000256" key="1">
    <source>
        <dbReference type="SAM" id="Phobius"/>
    </source>
</evidence>
<dbReference type="Proteomes" id="UP000597762">
    <property type="component" value="Unassembled WGS sequence"/>
</dbReference>
<protein>
    <submittedName>
        <fullName evidence="2">Uncharacterized protein</fullName>
    </submittedName>
</protein>
<evidence type="ECO:0000313" key="2">
    <source>
        <dbReference type="EMBL" id="CAE1272170.1"/>
    </source>
</evidence>
<feature type="transmembrane region" description="Helical" evidence="1">
    <location>
        <begin position="139"/>
        <end position="157"/>
    </location>
</feature>
<sequence length="401" mass="46616">MHSSTFINFFLFFGSYFFYSFFLSRHENRMTGCRGTASYQSRERGRFHHSHCSFLDIFSYFSHYLSLPILLLFLLLSSHHSHCSFLTFFSYFSHYLSLSPNLLLFLLLLSSHHSHCSFLTFFLISHTISHSLPISSSSFSSSLAFTLCVLSFHFSYFSHTLSPNHFLLFSSPYSQCSFFTFFSLLTHTLSPNLFPLLLSSPYSQCSFFSFFLFLAHTLSPSLFLLLSSLYSQCFLFFLFLTLSPQSAPSLQPLLSVFFHFTNFSLSFAGHIFLLPSYSFFNHSRLLFFLFFPPTSYLAFPLLFSLPLSLSLSLSLLASSPSFILHILLLHSLHYLSLSFTFISHLTFAFCMCVTTITTLRDSRFLLVQDSRPPRQYFFIGRWARVITLRPRRRHKRKYRGG</sequence>
<organism evidence="2 3">
    <name type="scientific">Acanthosepion pharaonis</name>
    <name type="common">Pharaoh cuttlefish</name>
    <name type="synonym">Sepia pharaonis</name>
    <dbReference type="NCBI Taxonomy" id="158019"/>
    <lineage>
        <taxon>Eukaryota</taxon>
        <taxon>Metazoa</taxon>
        <taxon>Spiralia</taxon>
        <taxon>Lophotrochozoa</taxon>
        <taxon>Mollusca</taxon>
        <taxon>Cephalopoda</taxon>
        <taxon>Coleoidea</taxon>
        <taxon>Decapodiformes</taxon>
        <taxon>Sepiida</taxon>
        <taxon>Sepiina</taxon>
        <taxon>Sepiidae</taxon>
        <taxon>Acanthosepion</taxon>
    </lineage>
</organism>
<feature type="transmembrane region" description="Helical" evidence="1">
    <location>
        <begin position="285"/>
        <end position="303"/>
    </location>
</feature>
<feature type="transmembrane region" description="Helical" evidence="1">
    <location>
        <begin position="54"/>
        <end position="76"/>
    </location>
</feature>